<evidence type="ECO:0008006" key="3">
    <source>
        <dbReference type="Google" id="ProtNLM"/>
    </source>
</evidence>
<dbReference type="AlphaFoldDB" id="A0A2M7DB54"/>
<dbReference type="EMBL" id="PETY01000016">
    <property type="protein sequence ID" value="PIV45664.1"/>
    <property type="molecule type" value="Genomic_DNA"/>
</dbReference>
<name>A0A2M7DB54_9BACT</name>
<accession>A0A2M7DB54</accession>
<evidence type="ECO:0000313" key="1">
    <source>
        <dbReference type="EMBL" id="PIV45664.1"/>
    </source>
</evidence>
<feature type="non-terminal residue" evidence="1">
    <location>
        <position position="1"/>
    </location>
</feature>
<comment type="caution">
    <text evidence="1">The sequence shown here is derived from an EMBL/GenBank/DDBJ whole genome shotgun (WGS) entry which is preliminary data.</text>
</comment>
<sequence length="169" mass="19274">EAVKEIKKSITPDEESFYSSFAEYLESDLEECTKAIPLGGNKFGDKWGTPDVLGIYKFSETDPIRPPIEMISAEIKTDTNQLITAFGQACSYKLFSHKVYLVVPKDAERDIGRLESLCSRFGIGLILFDRSNSKSPDFEIRTRAIKSEPDYFYVNDYLRKLGEESKKLF</sequence>
<evidence type="ECO:0000313" key="2">
    <source>
        <dbReference type="Proteomes" id="UP000229625"/>
    </source>
</evidence>
<organism evidence="1 2">
    <name type="scientific">Candidatus Nealsonbacteria bacterium CG02_land_8_20_14_3_00_34_20</name>
    <dbReference type="NCBI Taxonomy" id="1974698"/>
    <lineage>
        <taxon>Bacteria</taxon>
        <taxon>Candidatus Nealsoniibacteriota</taxon>
    </lineage>
</organism>
<protein>
    <recommendedName>
        <fullName evidence="3">Restriction endonuclease type IV Mrr domain-containing protein</fullName>
    </recommendedName>
</protein>
<reference evidence="2" key="1">
    <citation type="submission" date="2017-09" db="EMBL/GenBank/DDBJ databases">
        <title>Depth-based differentiation of microbial function through sediment-hosted aquifers and enrichment of novel symbionts in the deep terrestrial subsurface.</title>
        <authorList>
            <person name="Probst A.J."/>
            <person name="Ladd B."/>
            <person name="Jarett J.K."/>
            <person name="Geller-Mcgrath D.E."/>
            <person name="Sieber C.M.K."/>
            <person name="Emerson J.B."/>
            <person name="Anantharaman K."/>
            <person name="Thomas B.C."/>
            <person name="Malmstrom R."/>
            <person name="Stieglmeier M."/>
            <person name="Klingl A."/>
            <person name="Woyke T."/>
            <person name="Ryan C.M."/>
            <person name="Banfield J.F."/>
        </authorList>
    </citation>
    <scope>NUCLEOTIDE SEQUENCE [LARGE SCALE GENOMIC DNA]</scope>
</reference>
<dbReference type="Proteomes" id="UP000229625">
    <property type="component" value="Unassembled WGS sequence"/>
</dbReference>
<gene>
    <name evidence="1" type="ORF">COS24_01125</name>
</gene>
<proteinExistence type="predicted"/>